<evidence type="ECO:0000256" key="1">
    <source>
        <dbReference type="SAM" id="MobiDB-lite"/>
    </source>
</evidence>
<evidence type="ECO:0000313" key="3">
    <source>
        <dbReference type="Proteomes" id="UP000224080"/>
    </source>
</evidence>
<name>A0A2B7XFW2_9EURO</name>
<dbReference type="Proteomes" id="UP000224080">
    <property type="component" value="Unassembled WGS sequence"/>
</dbReference>
<accession>A0A2B7XFW2</accession>
<dbReference type="PANTHER" id="PTHR42345">
    <property type="entry name" value="TPR_REGION DOMAIN-CONTAINING PROTEIN"/>
    <property type="match status" value="1"/>
</dbReference>
<gene>
    <name evidence="2" type="ORF">GX51_01799</name>
</gene>
<feature type="region of interest" description="Disordered" evidence="1">
    <location>
        <begin position="1"/>
        <end position="91"/>
    </location>
</feature>
<feature type="compositionally biased region" description="Basic residues" evidence="1">
    <location>
        <begin position="859"/>
        <end position="886"/>
    </location>
</feature>
<evidence type="ECO:0000313" key="2">
    <source>
        <dbReference type="EMBL" id="PGH07498.1"/>
    </source>
</evidence>
<dbReference type="OrthoDB" id="20872at2759"/>
<feature type="compositionally biased region" description="Low complexity" evidence="1">
    <location>
        <begin position="22"/>
        <end position="34"/>
    </location>
</feature>
<dbReference type="PANTHER" id="PTHR42345:SF2">
    <property type="entry name" value="HELICASE-LIKE PROTEIN"/>
    <property type="match status" value="1"/>
</dbReference>
<keyword evidence="3" id="KW-1185">Reference proteome</keyword>
<feature type="region of interest" description="Disordered" evidence="1">
    <location>
        <begin position="849"/>
        <end position="896"/>
    </location>
</feature>
<sequence length="1036" mass="115914">MPLNRDKKKTGSAKSGGDNHPKLGGAKSSLLGLFGHHHRSQEKDVPEGKNPNNGTQEPLRARHSPSPSRSPDNPHRVSAPISSASKPHVPGDVQEAYQSATSLVEGQDASDSLSEKELKYLFSGAPHFLLEKGYSTRWYPHVIFPWDYSSKIQNLADRKPLQHPSFTLSTLHAHIPVSPNGAGIQIYPDALTEQHGSKRPSFDIGVFEIPNMLSSRAKEAGCVGFRNFMELPIAYGFKATTRRFPPRPLDVHLQIAIGPRGKDDPYADYRLNITIDRLKLIAAGPPAWKRIGVRNCSMKAITERLQTLSDIQDQIMLQGRSVTLLDKETVADLHQQLFSTFLYPPPNIVRPEHHDSFRFQISTLMQVLNIKGAWVDFSMTEWRTRAGQIFWELPPHQDGDCLNDDLDGKNLDTSLERKWLLIQIVLSAEVLFRADAAAKIGIYSKSKDLPVTPRDVYLMNSLRSDALDWGLIFSRRIFENIAFQYWPQVSPESSEKPHLKEKPKKIHSIFSGPKMQESEDLGSPWDCTLLPRYPWQQLEALLVFAELLNWPDIENMKHFMREKLEFALDQPANYRHAFTSPISTAPLPDNIKPLGKHDMYRKSHTLKLIHLHSGRSSAVDSAHFLGGWISRTWLTGLIIPGEAICDILMSTLLENDHDAIKKLGPIANLYGGFVYKGRSWWSKACVVGRILAGLDTSTICMGWISTNVIPLDHAGTPLGDGWLEIETINTLKNITQPRINQGTKVLLDSSPLGGEGDLTASAFSLPLDEDNTGPDQDTQVLYKSTIVSLQHSQDPSILARPRKATSALIFTLTPAQSDSSQISLGINYNVSFISAFPCLPPHGYIAGSSVSSGSEAHGTHHHRHRHRHRHPHRHHHQPHHHHHHRNSSNEQVNDHIRSQKNAAVRDDKLSHRSRLPGHPLHIFSFPYSYIPIHTLPSTPRPPTVLDQEGHHSLSFPSNYLPLANDRNLKREGLQRKHTYIIDARGGEHKELFARSWCAMVGVNAVVGRAGRTCVACCIREARAVDVPIVIRVGAVG</sequence>
<dbReference type="EMBL" id="PDNC01000014">
    <property type="protein sequence ID" value="PGH07498.1"/>
    <property type="molecule type" value="Genomic_DNA"/>
</dbReference>
<organism evidence="2 3">
    <name type="scientific">Blastomyces parvus</name>
    <dbReference type="NCBI Taxonomy" id="2060905"/>
    <lineage>
        <taxon>Eukaryota</taxon>
        <taxon>Fungi</taxon>
        <taxon>Dikarya</taxon>
        <taxon>Ascomycota</taxon>
        <taxon>Pezizomycotina</taxon>
        <taxon>Eurotiomycetes</taxon>
        <taxon>Eurotiomycetidae</taxon>
        <taxon>Onygenales</taxon>
        <taxon>Ajellomycetaceae</taxon>
        <taxon>Blastomyces</taxon>
    </lineage>
</organism>
<protein>
    <submittedName>
        <fullName evidence="2">Uncharacterized protein</fullName>
    </submittedName>
</protein>
<feature type="compositionally biased region" description="Basic residues" evidence="1">
    <location>
        <begin position="1"/>
        <end position="11"/>
    </location>
</feature>
<dbReference type="AlphaFoldDB" id="A0A2B7XFW2"/>
<proteinExistence type="predicted"/>
<comment type="caution">
    <text evidence="2">The sequence shown here is derived from an EMBL/GenBank/DDBJ whole genome shotgun (WGS) entry which is preliminary data.</text>
</comment>
<dbReference type="STRING" id="2060905.A0A2B7XFW2"/>
<reference evidence="2 3" key="1">
    <citation type="submission" date="2017-10" db="EMBL/GenBank/DDBJ databases">
        <title>Comparative genomics in systemic dimorphic fungi from Ajellomycetaceae.</title>
        <authorList>
            <person name="Munoz J.F."/>
            <person name="Mcewen J.G."/>
            <person name="Clay O.K."/>
            <person name="Cuomo C.A."/>
        </authorList>
    </citation>
    <scope>NUCLEOTIDE SEQUENCE [LARGE SCALE GENOMIC DNA]</scope>
    <source>
        <strain evidence="2 3">UAMH130</strain>
    </source>
</reference>